<organism evidence="10 11">
    <name type="scientific">Mycolicibacterium aubagnense</name>
    <dbReference type="NCBI Taxonomy" id="319707"/>
    <lineage>
        <taxon>Bacteria</taxon>
        <taxon>Bacillati</taxon>
        <taxon>Actinomycetota</taxon>
        <taxon>Actinomycetes</taxon>
        <taxon>Mycobacteriales</taxon>
        <taxon>Mycobacteriaceae</taxon>
        <taxon>Mycolicibacterium</taxon>
    </lineage>
</organism>
<feature type="transmembrane region" description="Helical" evidence="7">
    <location>
        <begin position="427"/>
        <end position="448"/>
    </location>
</feature>
<keyword evidence="2" id="KW-1003">Cell membrane</keyword>
<feature type="transmembrane region" description="Helical" evidence="7">
    <location>
        <begin position="208"/>
        <end position="227"/>
    </location>
</feature>
<evidence type="ECO:0000313" key="10">
    <source>
        <dbReference type="EMBL" id="BBX86003.1"/>
    </source>
</evidence>
<feature type="transmembrane region" description="Helical" evidence="7">
    <location>
        <begin position="166"/>
        <end position="196"/>
    </location>
</feature>
<evidence type="ECO:0000256" key="1">
    <source>
        <dbReference type="ARBA" id="ARBA00004651"/>
    </source>
</evidence>
<feature type="transmembrane region" description="Helical" evidence="7">
    <location>
        <begin position="313"/>
        <end position="338"/>
    </location>
</feature>
<comment type="subcellular location">
    <subcellularLocation>
        <location evidence="1">Cell membrane</location>
        <topology evidence="1">Multi-pass membrane protein</topology>
    </subcellularLocation>
</comment>
<evidence type="ECO:0000259" key="9">
    <source>
        <dbReference type="Pfam" id="PF12821"/>
    </source>
</evidence>
<dbReference type="EMBL" id="AP022577">
    <property type="protein sequence ID" value="BBX86003.1"/>
    <property type="molecule type" value="Genomic_DNA"/>
</dbReference>
<dbReference type="InterPro" id="IPR050539">
    <property type="entry name" value="ThrE_Dicarb/AminoAcid_Exp"/>
</dbReference>
<evidence type="ECO:0000259" key="8">
    <source>
        <dbReference type="Pfam" id="PF06738"/>
    </source>
</evidence>
<evidence type="ECO:0000256" key="7">
    <source>
        <dbReference type="SAM" id="Phobius"/>
    </source>
</evidence>
<dbReference type="PANTHER" id="PTHR34390">
    <property type="entry name" value="UPF0442 PROTEIN YJJB-RELATED"/>
    <property type="match status" value="1"/>
</dbReference>
<feature type="transmembrane region" description="Helical" evidence="7">
    <location>
        <begin position="239"/>
        <end position="258"/>
    </location>
</feature>
<reference evidence="10 11" key="1">
    <citation type="journal article" date="2019" name="Emerg. Microbes Infect.">
        <title>Comprehensive subspecies identification of 175 nontuberculous mycobacteria species based on 7547 genomic profiles.</title>
        <authorList>
            <person name="Matsumoto Y."/>
            <person name="Kinjo T."/>
            <person name="Motooka D."/>
            <person name="Nabeya D."/>
            <person name="Jung N."/>
            <person name="Uechi K."/>
            <person name="Horii T."/>
            <person name="Iida T."/>
            <person name="Fujita J."/>
            <person name="Nakamura S."/>
        </authorList>
    </citation>
    <scope>NUCLEOTIDE SEQUENCE [LARGE SCALE GENOMIC DNA]</scope>
    <source>
        <strain evidence="10 11">JCM 15296</strain>
    </source>
</reference>
<comment type="similarity">
    <text evidence="6">Belongs to the ThrE exporter (TC 2.A.79) family.</text>
</comment>
<keyword evidence="3 7" id="KW-0812">Transmembrane</keyword>
<feature type="transmembrane region" description="Helical" evidence="7">
    <location>
        <begin position="358"/>
        <end position="380"/>
    </location>
</feature>
<keyword evidence="4 7" id="KW-1133">Transmembrane helix</keyword>
<feature type="transmembrane region" description="Helical" evidence="7">
    <location>
        <begin position="387"/>
        <end position="407"/>
    </location>
</feature>
<evidence type="ECO:0000256" key="3">
    <source>
        <dbReference type="ARBA" id="ARBA00022692"/>
    </source>
</evidence>
<dbReference type="InterPro" id="IPR010619">
    <property type="entry name" value="ThrE-like_N"/>
</dbReference>
<dbReference type="PANTHER" id="PTHR34390:SF2">
    <property type="entry name" value="SUCCINATE TRANSPORTER SUBUNIT YJJP-RELATED"/>
    <property type="match status" value="1"/>
</dbReference>
<evidence type="ECO:0000256" key="5">
    <source>
        <dbReference type="ARBA" id="ARBA00023136"/>
    </source>
</evidence>
<dbReference type="Proteomes" id="UP000465609">
    <property type="component" value="Chromosome"/>
</dbReference>
<gene>
    <name evidence="10" type="ORF">MAUB_38760</name>
</gene>
<evidence type="ECO:0000313" key="11">
    <source>
        <dbReference type="Proteomes" id="UP000465609"/>
    </source>
</evidence>
<evidence type="ECO:0000256" key="4">
    <source>
        <dbReference type="ARBA" id="ARBA00022989"/>
    </source>
</evidence>
<keyword evidence="11" id="KW-1185">Reference proteome</keyword>
<name>A0ABM7IH53_9MYCO</name>
<protein>
    <recommendedName>
        <fullName evidence="12">Threonine/serine exporter family protein</fullName>
    </recommendedName>
</protein>
<dbReference type="InterPro" id="IPR024528">
    <property type="entry name" value="ThrE_2"/>
</dbReference>
<sequence length="466" mass="47985">MVTLRDRVAAARRRVLGDRPSTADTAGLPVITPLQPIDQSDERAVTEVVELAMNVGEVLLDSGTGAIDTSKQIAFVAATYGLTDCAVDVTYNAIHVSARRGPGLPPTNYMRTVKYRSLDYTRLEQVDVLIRRIGRGHLGLKPARAALDYIVAADHPYSRKVALSGWALMAAAVTLMLGGSPTLAVVSFVTTAAIYGTNVALGKLGLPYFFQQVMGGFMATVPAAFVYKLAIEHSAVVAPYRMIVSGIIVLMAGLSLVGSVQDAITGAPVTAAGRFIEVMVYTAGLVGGVGIALRLTSALGASLPPMQQEVLPYAPLPVMVLTGGLASAAFALASYASLKALATSFASGAVGAGLVGTILNAGLGPIVASATAATVVGLAGGMLARRAVVPPIIVAVAGITPLVPGLAVYRGLSEIMAGQTVAAISNLFTAVMVGCTLAAGVTLGEWVARTLRRPRLPRRLLGSRVA</sequence>
<keyword evidence="5 7" id="KW-0472">Membrane</keyword>
<dbReference type="Pfam" id="PF12821">
    <property type="entry name" value="ThrE_2"/>
    <property type="match status" value="1"/>
</dbReference>
<evidence type="ECO:0000256" key="2">
    <source>
        <dbReference type="ARBA" id="ARBA00022475"/>
    </source>
</evidence>
<feature type="domain" description="Threonine/serine exporter-like N-terminal" evidence="8">
    <location>
        <begin position="51"/>
        <end position="295"/>
    </location>
</feature>
<feature type="domain" description="Threonine/Serine exporter ThrE" evidence="9">
    <location>
        <begin position="325"/>
        <end position="445"/>
    </location>
</feature>
<evidence type="ECO:0000256" key="6">
    <source>
        <dbReference type="ARBA" id="ARBA00034125"/>
    </source>
</evidence>
<feature type="transmembrane region" description="Helical" evidence="7">
    <location>
        <begin position="278"/>
        <end position="301"/>
    </location>
</feature>
<dbReference type="Pfam" id="PF06738">
    <property type="entry name" value="ThrE"/>
    <property type="match status" value="1"/>
</dbReference>
<accession>A0ABM7IH53</accession>
<evidence type="ECO:0008006" key="12">
    <source>
        <dbReference type="Google" id="ProtNLM"/>
    </source>
</evidence>
<proteinExistence type="inferred from homology"/>